<organism evidence="1 2">
    <name type="scientific">Cirrhinus mrigala</name>
    <name type="common">Mrigala</name>
    <dbReference type="NCBI Taxonomy" id="683832"/>
    <lineage>
        <taxon>Eukaryota</taxon>
        <taxon>Metazoa</taxon>
        <taxon>Chordata</taxon>
        <taxon>Craniata</taxon>
        <taxon>Vertebrata</taxon>
        <taxon>Euteleostomi</taxon>
        <taxon>Actinopterygii</taxon>
        <taxon>Neopterygii</taxon>
        <taxon>Teleostei</taxon>
        <taxon>Ostariophysi</taxon>
        <taxon>Cypriniformes</taxon>
        <taxon>Cyprinidae</taxon>
        <taxon>Labeoninae</taxon>
        <taxon>Labeonini</taxon>
        <taxon>Cirrhinus</taxon>
    </lineage>
</organism>
<keyword evidence="2" id="KW-1185">Reference proteome</keyword>
<protein>
    <recommendedName>
        <fullName evidence="3">Transposase</fullName>
    </recommendedName>
</protein>
<name>A0ABD0PHP4_CIRMR</name>
<dbReference type="InterPro" id="IPR036397">
    <property type="entry name" value="RNaseH_sf"/>
</dbReference>
<evidence type="ECO:0000313" key="2">
    <source>
        <dbReference type="Proteomes" id="UP001529510"/>
    </source>
</evidence>
<dbReference type="EMBL" id="JAMKFB020000015">
    <property type="protein sequence ID" value="KAL0173593.1"/>
    <property type="molecule type" value="Genomic_DNA"/>
</dbReference>
<comment type="caution">
    <text evidence="1">The sequence shown here is derived from an EMBL/GenBank/DDBJ whole genome shotgun (WGS) entry which is preliminary data.</text>
</comment>
<gene>
    <name evidence="1" type="ORF">M9458_029561</name>
</gene>
<proteinExistence type="predicted"/>
<dbReference type="Gene3D" id="3.30.420.10">
    <property type="entry name" value="Ribonuclease H-like superfamily/Ribonuclease H"/>
    <property type="match status" value="1"/>
</dbReference>
<dbReference type="AlphaFoldDB" id="A0ABD0PHP4"/>
<dbReference type="InterPro" id="IPR052338">
    <property type="entry name" value="Transposase_5"/>
</dbReference>
<dbReference type="Proteomes" id="UP001529510">
    <property type="component" value="Unassembled WGS sequence"/>
</dbReference>
<dbReference type="PANTHER" id="PTHR23022:SF135">
    <property type="entry name" value="SI:DKEY-77F5.3"/>
    <property type="match status" value="1"/>
</dbReference>
<accession>A0ABD0PHP4</accession>
<sequence length="183" mass="21152">MTASLRKLSSKADSNTWESFTRSRMKLESLHQESPHSDVFRKRATKPLLKQKRRQKHLTWAKEKMNWIIVQFSKTLFSDKKAQTPTCLKSSVKFLKSVMIWGAVTSVGVGPLCFIKCRVNADVYQEILEHFILPSADKLYGDADFIFQQDFSTCPQCKTTSKWFADHDITVLYWPANMPDLNP</sequence>
<dbReference type="PANTHER" id="PTHR23022">
    <property type="entry name" value="TRANSPOSABLE ELEMENT-RELATED"/>
    <property type="match status" value="1"/>
</dbReference>
<evidence type="ECO:0000313" key="1">
    <source>
        <dbReference type="EMBL" id="KAL0173593.1"/>
    </source>
</evidence>
<reference evidence="1 2" key="1">
    <citation type="submission" date="2024-05" db="EMBL/GenBank/DDBJ databases">
        <title>Genome sequencing and assembly of Indian major carp, Cirrhinus mrigala (Hamilton, 1822).</title>
        <authorList>
            <person name="Mohindra V."/>
            <person name="Chowdhury L.M."/>
            <person name="Lal K."/>
            <person name="Jena J.K."/>
        </authorList>
    </citation>
    <scope>NUCLEOTIDE SEQUENCE [LARGE SCALE GENOMIC DNA]</scope>
    <source>
        <strain evidence="1">CM1030</strain>
        <tissue evidence="1">Blood</tissue>
    </source>
</reference>
<feature type="non-terminal residue" evidence="1">
    <location>
        <position position="183"/>
    </location>
</feature>
<evidence type="ECO:0008006" key="3">
    <source>
        <dbReference type="Google" id="ProtNLM"/>
    </source>
</evidence>